<protein>
    <recommendedName>
        <fullName evidence="3">DUF937 domain-containing protein</fullName>
    </recommendedName>
</protein>
<sequence length="123" mass="13128">MTNDKTSIATSAISKVSDVVTGAAGDHSGLSSLLGAYLVSTGKDGLMTRARNVGVEAEVKEWLMERLPQETSEETVTALVPEDILDTFASQTGLTKSATVQALQEQLPQATHKLRAHEDFVRA</sequence>
<evidence type="ECO:0000313" key="2">
    <source>
        <dbReference type="Proteomes" id="UP000550787"/>
    </source>
</evidence>
<dbReference type="RefSeq" id="WP_012226781.1">
    <property type="nucleotide sequence ID" value="NZ_JABEQG010000044.1"/>
</dbReference>
<gene>
    <name evidence="1" type="ORF">HLH33_16290</name>
</gene>
<reference evidence="1 2" key="1">
    <citation type="submission" date="2020-04" db="EMBL/GenBank/DDBJ databases">
        <title>Description of novel Gluconacetobacter.</title>
        <authorList>
            <person name="Sombolestani A."/>
        </authorList>
    </citation>
    <scope>NUCLEOTIDE SEQUENCE [LARGE SCALE GENOMIC DNA]</scope>
    <source>
        <strain evidence="1 2">LMG 7603</strain>
    </source>
</reference>
<dbReference type="InterPro" id="IPR027405">
    <property type="entry name" value="YidB-like"/>
</dbReference>
<dbReference type="Proteomes" id="UP000550787">
    <property type="component" value="Unassembled WGS sequence"/>
</dbReference>
<dbReference type="InterPro" id="IPR045372">
    <property type="entry name" value="YidB"/>
</dbReference>
<dbReference type="SUPFAM" id="SSF140804">
    <property type="entry name" value="YidB-like"/>
    <property type="match status" value="1"/>
</dbReference>
<dbReference type="Gene3D" id="1.10.10.690">
    <property type="entry name" value="YidB-like"/>
    <property type="match status" value="1"/>
</dbReference>
<dbReference type="AlphaFoldDB" id="A0A7W4NHG8"/>
<evidence type="ECO:0008006" key="3">
    <source>
        <dbReference type="Google" id="ProtNLM"/>
    </source>
</evidence>
<comment type="caution">
    <text evidence="1">The sequence shown here is derived from an EMBL/GenBank/DDBJ whole genome shotgun (WGS) entry which is preliminary data.</text>
</comment>
<evidence type="ECO:0000313" key="1">
    <source>
        <dbReference type="EMBL" id="MBB2157844.1"/>
    </source>
</evidence>
<proteinExistence type="predicted"/>
<name>A0A7W4NHG8_GLUDI</name>
<accession>A0A7W4NHG8</accession>
<dbReference type="Pfam" id="PF20159">
    <property type="entry name" value="YidB"/>
    <property type="match status" value="1"/>
</dbReference>
<dbReference type="EMBL" id="JABEQG010000044">
    <property type="protein sequence ID" value="MBB2157844.1"/>
    <property type="molecule type" value="Genomic_DNA"/>
</dbReference>
<organism evidence="1 2">
    <name type="scientific">Gluconacetobacter diazotrophicus</name>
    <name type="common">Acetobacter diazotrophicus</name>
    <dbReference type="NCBI Taxonomy" id="33996"/>
    <lineage>
        <taxon>Bacteria</taxon>
        <taxon>Pseudomonadati</taxon>
        <taxon>Pseudomonadota</taxon>
        <taxon>Alphaproteobacteria</taxon>
        <taxon>Acetobacterales</taxon>
        <taxon>Acetobacteraceae</taxon>
        <taxon>Gluconacetobacter</taxon>
    </lineage>
</organism>
<dbReference type="OMA" id="HTPNATI"/>